<dbReference type="Proteomes" id="UP001630127">
    <property type="component" value="Unassembled WGS sequence"/>
</dbReference>
<reference evidence="1 2" key="1">
    <citation type="submission" date="2024-11" db="EMBL/GenBank/DDBJ databases">
        <title>A near-complete genome assembly of Cinchona calisaya.</title>
        <authorList>
            <person name="Lian D.C."/>
            <person name="Zhao X.W."/>
            <person name="Wei L."/>
        </authorList>
    </citation>
    <scope>NUCLEOTIDE SEQUENCE [LARGE SCALE GENOMIC DNA]</scope>
    <source>
        <tissue evidence="1">Nenye</tissue>
    </source>
</reference>
<organism evidence="1 2">
    <name type="scientific">Cinchona calisaya</name>
    <dbReference type="NCBI Taxonomy" id="153742"/>
    <lineage>
        <taxon>Eukaryota</taxon>
        <taxon>Viridiplantae</taxon>
        <taxon>Streptophyta</taxon>
        <taxon>Embryophyta</taxon>
        <taxon>Tracheophyta</taxon>
        <taxon>Spermatophyta</taxon>
        <taxon>Magnoliopsida</taxon>
        <taxon>eudicotyledons</taxon>
        <taxon>Gunneridae</taxon>
        <taxon>Pentapetalae</taxon>
        <taxon>asterids</taxon>
        <taxon>lamiids</taxon>
        <taxon>Gentianales</taxon>
        <taxon>Rubiaceae</taxon>
        <taxon>Cinchonoideae</taxon>
        <taxon>Cinchoneae</taxon>
        <taxon>Cinchona</taxon>
    </lineage>
</organism>
<dbReference type="PANTHER" id="PTHR45923:SF2">
    <property type="entry name" value="PROTEIN SEY1"/>
    <property type="match status" value="1"/>
</dbReference>
<evidence type="ECO:0000313" key="1">
    <source>
        <dbReference type="EMBL" id="KAL3506686.1"/>
    </source>
</evidence>
<dbReference type="AlphaFoldDB" id="A0ABD2YIE0"/>
<name>A0ABD2YIE0_9GENT</name>
<comment type="caution">
    <text evidence="1">The sequence shown here is derived from an EMBL/GenBank/DDBJ whole genome shotgun (WGS) entry which is preliminary data.</text>
</comment>
<gene>
    <name evidence="1" type="ORF">ACH5RR_032068</name>
</gene>
<protein>
    <submittedName>
        <fullName evidence="1">Uncharacterized protein</fullName>
    </submittedName>
</protein>
<proteinExistence type="predicted"/>
<dbReference type="InterPro" id="IPR008803">
    <property type="entry name" value="RHD3/Sey1"/>
</dbReference>
<evidence type="ECO:0000313" key="2">
    <source>
        <dbReference type="Proteomes" id="UP001630127"/>
    </source>
</evidence>
<dbReference type="EMBL" id="JBJUIK010000013">
    <property type="protein sequence ID" value="KAL3506686.1"/>
    <property type="molecule type" value="Genomic_DNA"/>
</dbReference>
<sequence length="146" mass="16232">MIDDCQIEVVALSNFENEEIQFKAGVVALRQRIITSSTSGDLVPASGFGKYAEDIWDDIKEDKILNLQLNKITIAELCCHRLAEEKYTSFCKHESWLQVKKGAQSGDAVGLGVFGRKLDALIDNYLSEELEAMIQLLCKNKTDGCA</sequence>
<keyword evidence="2" id="KW-1185">Reference proteome</keyword>
<accession>A0ABD2YIE0</accession>
<dbReference type="PANTHER" id="PTHR45923">
    <property type="entry name" value="PROTEIN SEY1"/>
    <property type="match status" value="1"/>
</dbReference>